<comment type="function">
    <text evidence="1">Mitochondrial DNA endonuclease involved in intron homing.</text>
</comment>
<protein>
    <recommendedName>
        <fullName evidence="9">Cytochrome oxidase subunit I profile domain-containing protein</fullName>
    </recommendedName>
</protein>
<dbReference type="GO" id="GO:0006123">
    <property type="term" value="P:mitochondrial electron transport, cytochrome c to oxygen"/>
    <property type="evidence" value="ECO:0007669"/>
    <property type="project" value="TreeGrafter"/>
</dbReference>
<keyword evidence="8" id="KW-1133">Transmembrane helix</keyword>
<comment type="similarity">
    <text evidence="2">In the C-terminal section; belongs to the LAGLIDADG endonuclease family.</text>
</comment>
<dbReference type="HOGENOM" id="CLU_559205_0_0_1"/>
<dbReference type="EMBL" id="ALBS01000342">
    <property type="protein sequence ID" value="EJT45008.1"/>
    <property type="molecule type" value="Genomic_DNA"/>
</dbReference>
<organism evidence="10">
    <name type="scientific">Trichosporon asahii var. asahii (strain ATCC 90039 / CBS 2479 / JCM 2466 / KCTC 7840 / NBRC 103889/ NCYC 2677 / UAMH 7654)</name>
    <name type="common">Yeast</name>
    <dbReference type="NCBI Taxonomy" id="1186058"/>
    <lineage>
        <taxon>Eukaryota</taxon>
        <taxon>Fungi</taxon>
        <taxon>Dikarya</taxon>
        <taxon>Basidiomycota</taxon>
        <taxon>Agaricomycotina</taxon>
        <taxon>Tremellomycetes</taxon>
        <taxon>Trichosporonales</taxon>
        <taxon>Trichosporonaceae</taxon>
        <taxon>Trichosporon</taxon>
    </lineage>
</organism>
<gene>
    <name evidence="10" type="ORF">A1Q1_00010</name>
</gene>
<dbReference type="InterPro" id="IPR023616">
    <property type="entry name" value="Cyt_c_oxase-like_su1_dom"/>
</dbReference>
<evidence type="ECO:0000256" key="3">
    <source>
        <dbReference type="ARBA" id="ARBA00010468"/>
    </source>
</evidence>
<reference evidence="10" key="1">
    <citation type="journal article" date="2003" name="Mycoses">
        <title>Disseminated trichosporonosis in China.</title>
        <authorList>
            <person name="Yang R."/>
            <person name="Ao J."/>
            <person name="Wang W."/>
            <person name="Song K."/>
            <person name="Li R."/>
            <person name="Wang D."/>
        </authorList>
    </citation>
    <scope>NUCLEOTIDE SEQUENCE [LARGE SCALE GENOMIC DNA]</scope>
    <source>
        <strain evidence="10">CBS 2479</strain>
    </source>
</reference>
<keyword evidence="8" id="KW-0812">Transmembrane</keyword>
<feature type="transmembrane region" description="Helical" evidence="8">
    <location>
        <begin position="53"/>
        <end position="71"/>
    </location>
</feature>
<feature type="transmembrane region" description="Helical" evidence="8">
    <location>
        <begin position="99"/>
        <end position="117"/>
    </location>
</feature>
<dbReference type="OrthoDB" id="2443709at2759"/>
<evidence type="ECO:0000259" key="9">
    <source>
        <dbReference type="PROSITE" id="PS50855"/>
    </source>
</evidence>
<evidence type="ECO:0000256" key="5">
    <source>
        <dbReference type="ARBA" id="ARBA00022759"/>
    </source>
</evidence>
<evidence type="ECO:0000313" key="10">
    <source>
        <dbReference type="EMBL" id="EJT45008.1"/>
    </source>
</evidence>
<evidence type="ECO:0000256" key="6">
    <source>
        <dbReference type="ARBA" id="ARBA00022801"/>
    </source>
</evidence>
<evidence type="ECO:0000256" key="7">
    <source>
        <dbReference type="ARBA" id="ARBA00022886"/>
    </source>
</evidence>
<feature type="domain" description="Cytochrome oxidase subunit I profile" evidence="9">
    <location>
        <begin position="1"/>
        <end position="127"/>
    </location>
</feature>
<evidence type="ECO:0000256" key="4">
    <source>
        <dbReference type="ARBA" id="ARBA00022722"/>
    </source>
</evidence>
<dbReference type="GO" id="GO:0004519">
    <property type="term" value="F:endonuclease activity"/>
    <property type="evidence" value="ECO:0007669"/>
    <property type="project" value="UniProtKB-KW"/>
</dbReference>
<geneLocation type="mitochondrion" evidence="10"/>
<keyword evidence="5" id="KW-0255">Endonuclease</keyword>
<evidence type="ECO:0000256" key="1">
    <source>
        <dbReference type="ARBA" id="ARBA00002670"/>
    </source>
</evidence>
<feature type="transmembrane region" description="Helical" evidence="8">
    <location>
        <begin position="155"/>
        <end position="172"/>
    </location>
</feature>
<dbReference type="GO" id="GO:0020037">
    <property type="term" value="F:heme binding"/>
    <property type="evidence" value="ECO:0007669"/>
    <property type="project" value="InterPro"/>
</dbReference>
<feature type="transmembrane region" description="Helical" evidence="8">
    <location>
        <begin position="12"/>
        <end position="33"/>
    </location>
</feature>
<reference evidence="10" key="2">
    <citation type="journal article" date="2012" name="Eukaryot. Cell">
        <title>Draft genome sequence of CBS 2479, the standard type strain of Trichosporon asahii.</title>
        <authorList>
            <person name="Yang R.Y."/>
            <person name="Li H.T."/>
            <person name="Zhu H."/>
            <person name="Zhou G.P."/>
            <person name="Wang M."/>
            <person name="Wang L."/>
        </authorList>
    </citation>
    <scope>NUCLEOTIDE SEQUENCE [LARGE SCALE GENOMIC DNA]</scope>
</reference>
<sequence length="488" mass="55581">MTRWLLSTNAKDIGTLYLIYAIFMALVGTGLSVLIRLELSAPGSQFLAGNHQLFNVIITAHGLIMLLFAVVPRMAGFGNYMVPVLIGAPDMRFPRLNNISFWILIPATVLLVGSVFVEQGAGTGWTLNGNMVSEMLNLSRFNTTKIPLDAGNSSTWSYLLVIFSLIAVKMVVTRGQSAWAKYLHTSSSSETKCGTLFKDKSWFEQWLVGIVDGDGSFTFTGTNGKWTLEFKVGQSSYNLRLLHYIKSMLGVGTVYVPKNGRTARYRLRNVEHIILHLIPIFDKYPLLTSKYYNYDLFKQAALILYDKNLTSKEKDVKLQNLKRNKNIPNNYISPRWSIINNIVSSKDRASLVMSKPWLIGFTEAEGSFFIGKKGGNRYVHYFVITQKLDLIVLQAISYILNIPLNQHKTYFAVETSKSSNIANIIDYYNNTIKGMKSLEFRIWSRSFKKGEKYSAPERYEYLRKIQEQMRNIRSIRLDKNFQKANSTK</sequence>
<evidence type="ECO:0000256" key="8">
    <source>
        <dbReference type="SAM" id="Phobius"/>
    </source>
</evidence>
<dbReference type="Pfam" id="PF00115">
    <property type="entry name" value="COX1"/>
    <property type="match status" value="1"/>
</dbReference>
<dbReference type="PRINTS" id="PR01165">
    <property type="entry name" value="CYCOXIDASEI"/>
</dbReference>
<proteinExistence type="inferred from homology"/>
<comment type="similarity">
    <text evidence="3">In the N-terminal section; belongs to the heme-copper respiratory oxidase family.</text>
</comment>
<dbReference type="GO" id="GO:0015990">
    <property type="term" value="P:electron transport coupled proton transport"/>
    <property type="evidence" value="ECO:0007669"/>
    <property type="project" value="TreeGrafter"/>
</dbReference>
<dbReference type="GO" id="GO:0004129">
    <property type="term" value="F:cytochrome-c oxidase activity"/>
    <property type="evidence" value="ECO:0007669"/>
    <property type="project" value="InterPro"/>
</dbReference>
<dbReference type="GO" id="GO:0016020">
    <property type="term" value="C:membrane"/>
    <property type="evidence" value="ECO:0007669"/>
    <property type="project" value="InterPro"/>
</dbReference>
<dbReference type="PANTHER" id="PTHR10422">
    <property type="entry name" value="CYTOCHROME C OXIDASE SUBUNIT 1"/>
    <property type="match status" value="1"/>
</dbReference>
<dbReference type="GO" id="GO:0005739">
    <property type="term" value="C:mitochondrion"/>
    <property type="evidence" value="ECO:0007669"/>
    <property type="project" value="UniProtKB-ARBA"/>
</dbReference>
<keyword evidence="4" id="KW-0540">Nuclease</keyword>
<keyword evidence="10" id="KW-0496">Mitochondrion</keyword>
<reference evidence="10" key="3">
    <citation type="submission" date="2012-07" db="EMBL/GenBank/DDBJ databases">
        <authorList>
            <person name="Yang R.-Y."/>
            <person name="Li H.-T."/>
            <person name="Zhu H."/>
            <person name="Zhou G.-P."/>
            <person name="Wang M."/>
            <person name="Wang L."/>
        </authorList>
    </citation>
    <scope>NUCLEOTIDE SEQUENCE</scope>
    <source>
        <strain evidence="10">CBS 2479</strain>
    </source>
</reference>
<keyword evidence="7" id="KW-0404">Intron homing</keyword>
<dbReference type="InterPro" id="IPR000883">
    <property type="entry name" value="Cyt_C_Oxase_1"/>
</dbReference>
<name>J5Q1U1_TRIAS</name>
<dbReference type="AlphaFoldDB" id="J5Q1U1"/>
<keyword evidence="6" id="KW-0378">Hydrolase</keyword>
<dbReference type="GO" id="GO:0006314">
    <property type="term" value="P:intron homing"/>
    <property type="evidence" value="ECO:0007669"/>
    <property type="project" value="UniProtKB-KW"/>
</dbReference>
<dbReference type="Gene3D" id="3.10.28.10">
    <property type="entry name" value="Homing endonucleases"/>
    <property type="match status" value="2"/>
</dbReference>
<dbReference type="SUPFAM" id="SSF81442">
    <property type="entry name" value="Cytochrome c oxidase subunit I-like"/>
    <property type="match status" value="1"/>
</dbReference>
<dbReference type="RefSeq" id="XP_014184504.1">
    <property type="nucleotide sequence ID" value="NW_014040924.1"/>
</dbReference>
<dbReference type="GO" id="GO:0016787">
    <property type="term" value="F:hydrolase activity"/>
    <property type="evidence" value="ECO:0007669"/>
    <property type="project" value="UniProtKB-KW"/>
</dbReference>
<dbReference type="InterPro" id="IPR036927">
    <property type="entry name" value="Cyt_c_oxase-like_su1_sf"/>
</dbReference>
<comment type="caution">
    <text evidence="10">The sequence shown here is derived from an EMBL/GenBank/DDBJ whole genome shotgun (WGS) entry which is preliminary data.</text>
</comment>
<dbReference type="InterPro" id="IPR027434">
    <property type="entry name" value="Homing_endonucl"/>
</dbReference>
<dbReference type="SUPFAM" id="SSF55608">
    <property type="entry name" value="Homing endonucleases"/>
    <property type="match status" value="2"/>
</dbReference>
<dbReference type="PANTHER" id="PTHR10422:SF18">
    <property type="entry name" value="CYTOCHROME C OXIDASE SUBUNIT 1"/>
    <property type="match status" value="1"/>
</dbReference>
<dbReference type="PROSITE" id="PS50855">
    <property type="entry name" value="COX1"/>
    <property type="match status" value="1"/>
</dbReference>
<dbReference type="Pfam" id="PF00961">
    <property type="entry name" value="LAGLIDADG_1"/>
    <property type="match status" value="2"/>
</dbReference>
<dbReference type="Gene3D" id="1.20.210.10">
    <property type="entry name" value="Cytochrome c oxidase-like, subunit I domain"/>
    <property type="match status" value="1"/>
</dbReference>
<dbReference type="GeneID" id="25983527"/>
<dbReference type="InterPro" id="IPR004860">
    <property type="entry name" value="LAGLIDADG_dom"/>
</dbReference>
<accession>J5Q1U1</accession>
<dbReference type="Proteomes" id="UP000002748">
    <property type="component" value="Mitochondrion MT"/>
</dbReference>
<evidence type="ECO:0000256" key="2">
    <source>
        <dbReference type="ARBA" id="ARBA00009332"/>
    </source>
</evidence>
<keyword evidence="8" id="KW-0472">Membrane</keyword>
<dbReference type="VEuPathDB" id="FungiDB:A1Q1_00010"/>